<name>A0AAE3NVR8_9RHOB</name>
<keyword evidence="4 5" id="KW-0472">Membrane</keyword>
<gene>
    <name evidence="6" type="ORF">P1J78_19460</name>
</gene>
<dbReference type="RefSeq" id="WP_275569050.1">
    <property type="nucleotide sequence ID" value="NZ_JARGYC010000066.1"/>
</dbReference>
<keyword evidence="3 5" id="KW-1133">Transmembrane helix</keyword>
<dbReference type="InterPro" id="IPR007318">
    <property type="entry name" value="Phopholipid_MeTrfase"/>
</dbReference>
<dbReference type="GO" id="GO:0008168">
    <property type="term" value="F:methyltransferase activity"/>
    <property type="evidence" value="ECO:0007669"/>
    <property type="project" value="UniProtKB-KW"/>
</dbReference>
<protein>
    <submittedName>
        <fullName evidence="6">Methyltransferase</fullName>
    </submittedName>
</protein>
<keyword evidence="7" id="KW-1185">Reference proteome</keyword>
<dbReference type="Proteomes" id="UP001220964">
    <property type="component" value="Unassembled WGS sequence"/>
</dbReference>
<evidence type="ECO:0000256" key="3">
    <source>
        <dbReference type="ARBA" id="ARBA00022989"/>
    </source>
</evidence>
<proteinExistence type="predicted"/>
<evidence type="ECO:0000256" key="1">
    <source>
        <dbReference type="ARBA" id="ARBA00004127"/>
    </source>
</evidence>
<dbReference type="Pfam" id="PF04191">
    <property type="entry name" value="PEMT"/>
    <property type="match status" value="1"/>
</dbReference>
<evidence type="ECO:0000256" key="5">
    <source>
        <dbReference type="SAM" id="Phobius"/>
    </source>
</evidence>
<feature type="transmembrane region" description="Helical" evidence="5">
    <location>
        <begin position="91"/>
        <end position="117"/>
    </location>
</feature>
<dbReference type="PANTHER" id="PTHR12714">
    <property type="entry name" value="PROTEIN-S ISOPRENYLCYSTEINE O-METHYLTRANSFERASE"/>
    <property type="match status" value="1"/>
</dbReference>
<reference evidence="6" key="1">
    <citation type="submission" date="2023-03" db="EMBL/GenBank/DDBJ databases">
        <title>Multiphase analysis and comparison of six strains from genera Psychromarinibacter, Lutimaribacter, and Maritimibacter, including a novel species: Psychromarinibacter sediminicola sp. nov.</title>
        <authorList>
            <person name="Wang Y.-H."/>
            <person name="Ye M.-Q."/>
            <person name="Du Z.-J."/>
        </authorList>
    </citation>
    <scope>NUCLEOTIDE SEQUENCE</scope>
    <source>
        <strain evidence="6">C21-152</strain>
    </source>
</reference>
<accession>A0AAE3NVR8</accession>
<dbReference type="AlphaFoldDB" id="A0AAE3NVR8"/>
<dbReference type="GO" id="GO:0012505">
    <property type="term" value="C:endomembrane system"/>
    <property type="evidence" value="ECO:0007669"/>
    <property type="project" value="UniProtKB-SubCell"/>
</dbReference>
<feature type="transmembrane region" description="Helical" evidence="5">
    <location>
        <begin position="35"/>
        <end position="55"/>
    </location>
</feature>
<dbReference type="Gene3D" id="1.20.120.1630">
    <property type="match status" value="1"/>
</dbReference>
<evidence type="ECO:0000256" key="4">
    <source>
        <dbReference type="ARBA" id="ARBA00023136"/>
    </source>
</evidence>
<evidence type="ECO:0000313" key="7">
    <source>
        <dbReference type="Proteomes" id="UP001220964"/>
    </source>
</evidence>
<dbReference type="EMBL" id="JARGYC010000066">
    <property type="protein sequence ID" value="MDF0602926.1"/>
    <property type="molecule type" value="Genomic_DNA"/>
</dbReference>
<comment type="subcellular location">
    <subcellularLocation>
        <location evidence="1">Endomembrane system</location>
        <topology evidence="1">Multi-pass membrane protein</topology>
    </subcellularLocation>
</comment>
<keyword evidence="6" id="KW-0489">Methyltransferase</keyword>
<evidence type="ECO:0000256" key="2">
    <source>
        <dbReference type="ARBA" id="ARBA00022692"/>
    </source>
</evidence>
<dbReference type="PANTHER" id="PTHR12714:SF24">
    <property type="entry name" value="SLR1182 PROTEIN"/>
    <property type="match status" value="1"/>
</dbReference>
<keyword evidence="6" id="KW-0808">Transferase</keyword>
<evidence type="ECO:0000313" key="6">
    <source>
        <dbReference type="EMBL" id="MDF0602926.1"/>
    </source>
</evidence>
<dbReference type="GO" id="GO:0032259">
    <property type="term" value="P:methylation"/>
    <property type="evidence" value="ECO:0007669"/>
    <property type="project" value="UniProtKB-KW"/>
</dbReference>
<comment type="caution">
    <text evidence="6">The sequence shown here is derived from an EMBL/GenBank/DDBJ whole genome shotgun (WGS) entry which is preliminary data.</text>
</comment>
<sequence>MGKWIDMPPVWLLGAVALAWGLGQAVPEPSFGGWARAVAPVLVLAGLALIAAAAWEFRRARTTIIPHEAPQAMVAQGVYRLSRNPIYLGDALILAGAILWGQAVVPLVLLPLFVWIIRARFILPEEARLAAAFPDAFAAYRARTRRWI</sequence>
<organism evidence="6 7">
    <name type="scientific">Psychromarinibacter sediminicola</name>
    <dbReference type="NCBI Taxonomy" id="3033385"/>
    <lineage>
        <taxon>Bacteria</taxon>
        <taxon>Pseudomonadati</taxon>
        <taxon>Pseudomonadota</taxon>
        <taxon>Alphaproteobacteria</taxon>
        <taxon>Rhodobacterales</taxon>
        <taxon>Paracoccaceae</taxon>
        <taxon>Psychromarinibacter</taxon>
    </lineage>
</organism>
<keyword evidence="2 5" id="KW-0812">Transmembrane</keyword>